<dbReference type="Proteomes" id="UP000515838">
    <property type="component" value="Chromosome"/>
</dbReference>
<dbReference type="EMBL" id="CP060731">
    <property type="protein sequence ID" value="QNN76550.1"/>
    <property type="molecule type" value="Genomic_DNA"/>
</dbReference>
<accession>A0A7G9T8X5</accession>
<keyword evidence="1" id="KW-1133">Transmembrane helix</keyword>
<name>A0A7G9T8X5_PSEMX</name>
<gene>
    <name evidence="2" type="ORF">IAE60_11385</name>
</gene>
<evidence type="ECO:0000256" key="1">
    <source>
        <dbReference type="SAM" id="Phobius"/>
    </source>
</evidence>
<evidence type="ECO:0000313" key="3">
    <source>
        <dbReference type="Proteomes" id="UP000515838"/>
    </source>
</evidence>
<sequence length="84" mass="8728">MDASLALQYAIIAIAVVVSAWVVLKKQFPGPVRKARIALALPLLREGRAAWQQRLGRWIAPAGGSSANDAACGGCNGCGPDKKG</sequence>
<organism evidence="2 3">
    <name type="scientific">Pseudoxanthomonas mexicana</name>
    <dbReference type="NCBI Taxonomy" id="128785"/>
    <lineage>
        <taxon>Bacteria</taxon>
        <taxon>Pseudomonadati</taxon>
        <taxon>Pseudomonadota</taxon>
        <taxon>Gammaproteobacteria</taxon>
        <taxon>Lysobacterales</taxon>
        <taxon>Lysobacteraceae</taxon>
        <taxon>Pseudoxanthomonas</taxon>
    </lineage>
</organism>
<feature type="transmembrane region" description="Helical" evidence="1">
    <location>
        <begin position="6"/>
        <end position="24"/>
    </location>
</feature>
<dbReference type="InterPro" id="IPR046494">
    <property type="entry name" value="DUF6587"/>
</dbReference>
<dbReference type="GeneID" id="81471578"/>
<protein>
    <submittedName>
        <fullName evidence="2">Uncharacterized protein</fullName>
    </submittedName>
</protein>
<dbReference type="Pfam" id="PF20228">
    <property type="entry name" value="DUF6587"/>
    <property type="match status" value="1"/>
</dbReference>
<reference evidence="2 3" key="1">
    <citation type="submission" date="2020-08" db="EMBL/GenBank/DDBJ databases">
        <title>Streptomycin Non-resistant strain, P. mexicana.</title>
        <authorList>
            <person name="Ganesh-Kumar S."/>
            <person name="Zhe T."/>
            <person name="Yu Z."/>
            <person name="Min Y."/>
        </authorList>
    </citation>
    <scope>NUCLEOTIDE SEQUENCE [LARGE SCALE GENOMIC DNA]</scope>
    <source>
        <strain evidence="2 3">GTZY2</strain>
    </source>
</reference>
<dbReference type="AlphaFoldDB" id="A0A7G9T8X5"/>
<evidence type="ECO:0000313" key="2">
    <source>
        <dbReference type="EMBL" id="QNN76550.1"/>
    </source>
</evidence>
<proteinExistence type="predicted"/>
<keyword evidence="1" id="KW-0472">Membrane</keyword>
<dbReference type="RefSeq" id="WP_187572331.1">
    <property type="nucleotide sequence ID" value="NZ_CP060731.1"/>
</dbReference>
<keyword evidence="1" id="KW-0812">Transmembrane</keyword>